<keyword evidence="2" id="KW-1133">Transmembrane helix</keyword>
<evidence type="ECO:0000256" key="2">
    <source>
        <dbReference type="SAM" id="Phobius"/>
    </source>
</evidence>
<dbReference type="RefSeq" id="WP_003063927.1">
    <property type="nucleotide sequence ID" value="NZ_PKIB01000001.1"/>
</dbReference>
<feature type="coiled-coil region" evidence="1">
    <location>
        <begin position="225"/>
        <end position="252"/>
    </location>
</feature>
<keyword evidence="1" id="KW-0175">Coiled coil</keyword>
<sequence length="252" mass="29294">MNDEKLICDGIDHQLYPMVEGVFLSELDVRLRNLIKKKHPELKENDFISNKNLTHYRVLFLDEMVNKANRKNDFIRELVYDVSKDNRYTALDVQGQLDKKLTFGQRIADDVARFGGSWTFIISFIVFMVIWMAVNVIKPFGIAFDQYPFILLNLALSTIAAIQAPLIMMSQNRASEYDRLQAKNDYNVNKVSEEGIRLLHAKLDHLVQQDQSDLLEIQKLQTEMLASLTNQVIELQEQNKELLEEMNKITLK</sequence>
<dbReference type="EMBL" id="PKIB01000001">
    <property type="protein sequence ID" value="PLA54676.1"/>
    <property type="molecule type" value="Genomic_DNA"/>
</dbReference>
<dbReference type="GeneID" id="64018424"/>
<keyword evidence="2" id="KW-0472">Membrane</keyword>
<dbReference type="PANTHER" id="PTHR41386">
    <property type="entry name" value="INTEGRAL MEMBRANE PROTEIN-RELATED"/>
    <property type="match status" value="1"/>
</dbReference>
<protein>
    <submittedName>
        <fullName evidence="3">DUF1003 domain-containing protein</fullName>
    </submittedName>
</protein>
<dbReference type="AlphaFoldDB" id="A0A2I1YIN0"/>
<dbReference type="Pfam" id="PF06210">
    <property type="entry name" value="DUF1003"/>
    <property type="match status" value="1"/>
</dbReference>
<dbReference type="InterPro" id="IPR010406">
    <property type="entry name" value="DUF1003"/>
</dbReference>
<gene>
    <name evidence="3" type="ORF">CYK21_00725</name>
</gene>
<proteinExistence type="predicted"/>
<feature type="transmembrane region" description="Helical" evidence="2">
    <location>
        <begin position="149"/>
        <end position="169"/>
    </location>
</feature>
<comment type="caution">
    <text evidence="3">The sequence shown here is derived from an EMBL/GenBank/DDBJ whole genome shotgun (WGS) entry which is preliminary data.</text>
</comment>
<evidence type="ECO:0000256" key="1">
    <source>
        <dbReference type="SAM" id="Coils"/>
    </source>
</evidence>
<feature type="transmembrane region" description="Helical" evidence="2">
    <location>
        <begin position="116"/>
        <end position="137"/>
    </location>
</feature>
<dbReference type="Proteomes" id="UP000235073">
    <property type="component" value="Unassembled WGS sequence"/>
</dbReference>
<keyword evidence="2" id="KW-0812">Transmembrane</keyword>
<dbReference type="PANTHER" id="PTHR41386:SF1">
    <property type="entry name" value="MEMBRANE PROTEIN"/>
    <property type="match status" value="1"/>
</dbReference>
<accession>A0A2I1YIN0</accession>
<organism evidence="3 4">
    <name type="scientific">Streptococcus macedonicus</name>
    <name type="common">Streptococcus gallolyticus macedonicus</name>
    <dbReference type="NCBI Taxonomy" id="59310"/>
    <lineage>
        <taxon>Bacteria</taxon>
        <taxon>Bacillati</taxon>
        <taxon>Bacillota</taxon>
        <taxon>Bacilli</taxon>
        <taxon>Lactobacillales</taxon>
        <taxon>Streptococcaceae</taxon>
        <taxon>Streptococcus</taxon>
    </lineage>
</organism>
<evidence type="ECO:0000313" key="4">
    <source>
        <dbReference type="Proteomes" id="UP000235073"/>
    </source>
</evidence>
<name>A0A2I1YIN0_STRMC</name>
<reference evidence="3 4" key="1">
    <citation type="submission" date="2017-12" db="EMBL/GenBank/DDBJ databases">
        <title>Phylogenetic diversity of female urinary microbiome.</title>
        <authorList>
            <person name="Thomas-White K."/>
            <person name="Wolfe A.J."/>
        </authorList>
    </citation>
    <scope>NUCLEOTIDE SEQUENCE [LARGE SCALE GENOMIC DNA]</scope>
    <source>
        <strain evidence="3 4">UMB0733</strain>
    </source>
</reference>
<evidence type="ECO:0000313" key="3">
    <source>
        <dbReference type="EMBL" id="PLA54676.1"/>
    </source>
</evidence>